<dbReference type="SUPFAM" id="SSF49899">
    <property type="entry name" value="Concanavalin A-like lectins/glucanases"/>
    <property type="match status" value="1"/>
</dbReference>
<dbReference type="InterPro" id="IPR013320">
    <property type="entry name" value="ConA-like_dom_sf"/>
</dbReference>
<keyword evidence="1" id="KW-0812">Transmembrane</keyword>
<sequence>MDKELRDLIYQTIDNTISPSDFDRLQDAMLGNVELQQEYLRAVNVCEILSDPSTLQSETLAVTLPERPSVLSRVVGMRRTFIKAALVAAATLLVTLTLQSYVGIQARVASPIAVSSVINQQPVVHRGLARIVQRVDCVLEVEKWGATTSEEFHPGESIAISQGLLAVEFNNGVVVTLEGPAELEIVTAESAFLHTGKLSALVPESAYGFEIITPSAHCLADGKEFGVSVDGTGNTEAHVFDGEVELVPTRSIVGRSNGTVESDDRLTQGFRMRALMAAQVPSRRVRLDEPWFVTIPADRSRFVRIPGRDDEVRSDIPVTNLPLTDDLILWFEASQGVQRDNQSRVISWSNLADRSSEDLGSQKSQPAAWQVNPSQRPLWKPHTYPVLRHPHGWPSIQFGGRKNEEFLVTSPVEVGDDFTAFVIASLRFGKGGTLLKLQGQSSFRISQTLSQPKFVASSTTTKNDKASSYQRSAIKGESNLPDMLVLCAVQYSHQNNTFDLYVDGRLQGSATPLGSPPKKGTHIFGAGGSGDRFFFSGNIAELIVYNHMLDAAHFQDATDALLEKYELSTR</sequence>
<name>A0ABT0U9A7_9BACT</name>
<organism evidence="2 3">
    <name type="scientific">Aporhodopirellula aestuarii</name>
    <dbReference type="NCBI Taxonomy" id="2950107"/>
    <lineage>
        <taxon>Bacteria</taxon>
        <taxon>Pseudomonadati</taxon>
        <taxon>Planctomycetota</taxon>
        <taxon>Planctomycetia</taxon>
        <taxon>Pirellulales</taxon>
        <taxon>Pirellulaceae</taxon>
        <taxon>Aporhodopirellula</taxon>
    </lineage>
</organism>
<keyword evidence="3" id="KW-1185">Reference proteome</keyword>
<gene>
    <name evidence="2" type="ORF">NB063_23345</name>
</gene>
<evidence type="ECO:0000256" key="1">
    <source>
        <dbReference type="SAM" id="Phobius"/>
    </source>
</evidence>
<keyword evidence="1" id="KW-0472">Membrane</keyword>
<accession>A0ABT0U9A7</accession>
<dbReference type="EMBL" id="JAMQBK010000062">
    <property type="protein sequence ID" value="MCM2373558.1"/>
    <property type="molecule type" value="Genomic_DNA"/>
</dbReference>
<comment type="caution">
    <text evidence="2">The sequence shown here is derived from an EMBL/GenBank/DDBJ whole genome shotgun (WGS) entry which is preliminary data.</text>
</comment>
<dbReference type="Gene3D" id="2.60.120.200">
    <property type="match status" value="1"/>
</dbReference>
<evidence type="ECO:0000313" key="3">
    <source>
        <dbReference type="Proteomes" id="UP001202961"/>
    </source>
</evidence>
<keyword evidence="1" id="KW-1133">Transmembrane helix</keyword>
<dbReference type="PANTHER" id="PTHR30273">
    <property type="entry name" value="PERIPLASMIC SIGNAL SENSOR AND SIGMA FACTOR ACTIVATOR FECR-RELATED"/>
    <property type="match status" value="1"/>
</dbReference>
<feature type="transmembrane region" description="Helical" evidence="1">
    <location>
        <begin position="81"/>
        <end position="102"/>
    </location>
</feature>
<dbReference type="Proteomes" id="UP001202961">
    <property type="component" value="Unassembled WGS sequence"/>
</dbReference>
<reference evidence="2 3" key="1">
    <citation type="journal article" date="2022" name="Syst. Appl. Microbiol.">
        <title>Rhodopirellula aestuarii sp. nov., a novel member of the genus Rhodopirellula isolated from brackish sediments collected in the Tagus River estuary, Portugal.</title>
        <authorList>
            <person name="Vitorino I.R."/>
            <person name="Klimek D."/>
            <person name="Calusinska M."/>
            <person name="Lobo-da-Cunha A."/>
            <person name="Vasconcelos V."/>
            <person name="Lage O.M."/>
        </authorList>
    </citation>
    <scope>NUCLEOTIDE SEQUENCE [LARGE SCALE GENOMIC DNA]</scope>
    <source>
        <strain evidence="2 3">ICT_H3.1</strain>
    </source>
</reference>
<dbReference type="InterPro" id="IPR012373">
    <property type="entry name" value="Ferrdict_sens_TM"/>
</dbReference>
<dbReference type="RefSeq" id="WP_250931312.1">
    <property type="nucleotide sequence ID" value="NZ_JAMQBK010000062.1"/>
</dbReference>
<dbReference type="PANTHER" id="PTHR30273:SF2">
    <property type="entry name" value="PROTEIN FECR"/>
    <property type="match status" value="1"/>
</dbReference>
<protein>
    <submittedName>
        <fullName evidence="2">LamG domain-containing protein</fullName>
    </submittedName>
</protein>
<dbReference type="Pfam" id="PF13385">
    <property type="entry name" value="Laminin_G_3"/>
    <property type="match status" value="1"/>
</dbReference>
<evidence type="ECO:0000313" key="2">
    <source>
        <dbReference type="EMBL" id="MCM2373558.1"/>
    </source>
</evidence>
<proteinExistence type="predicted"/>